<dbReference type="Gene3D" id="3.30.160.60">
    <property type="entry name" value="Classic Zinc Finger"/>
    <property type="match status" value="1"/>
</dbReference>
<sequence>MSKQRAADYECCGIRFLNKKALGHHLATCHEQGLKCSMCDDHFKTPFRLRKHEIVHFGKKDFVCNICNFATLHKGNLKRHVRLHERGDSHSSTKNELIHHGRSTKNHKKNEKTFITKPHSSGSKTSGLTKTELHDGDDFTEEKQRKEYDEKHQTTTNCRVFRTVENNNGGKSGNCLKNEKSITSFKTNKVKKIGVAKRLLKSSSLFGRQKSTRLVADRTRYVIEKLDSAQDEARQIRSQISMLTTVPALLPLLERLLELSTSIAKHIPKAIRKEVRFQVIECLEYLLHTTRMVIVRWEDLIGLMYRDTSLNAIQYAYRTLPIFINWEKNEHLEMLDNVLLLIFHTVKNKQYPPPIRSEISQNQLENVPHLIIDSERAGTSDIN</sequence>
<evidence type="ECO:0000313" key="3">
    <source>
        <dbReference type="Proteomes" id="UP000076858"/>
    </source>
</evidence>
<dbReference type="InterPro" id="IPR036236">
    <property type="entry name" value="Znf_C2H2_sf"/>
</dbReference>
<feature type="region of interest" description="Disordered" evidence="1">
    <location>
        <begin position="86"/>
        <end position="134"/>
    </location>
</feature>
<feature type="compositionally biased region" description="Basic residues" evidence="1">
    <location>
        <begin position="100"/>
        <end position="110"/>
    </location>
</feature>
<dbReference type="SMART" id="SM00355">
    <property type="entry name" value="ZnF_C2H2"/>
    <property type="match status" value="3"/>
</dbReference>
<organism evidence="2 3">
    <name type="scientific">Daphnia magna</name>
    <dbReference type="NCBI Taxonomy" id="35525"/>
    <lineage>
        <taxon>Eukaryota</taxon>
        <taxon>Metazoa</taxon>
        <taxon>Ecdysozoa</taxon>
        <taxon>Arthropoda</taxon>
        <taxon>Crustacea</taxon>
        <taxon>Branchiopoda</taxon>
        <taxon>Diplostraca</taxon>
        <taxon>Cladocera</taxon>
        <taxon>Anomopoda</taxon>
        <taxon>Daphniidae</taxon>
        <taxon>Daphnia</taxon>
    </lineage>
</organism>
<feature type="compositionally biased region" description="Basic and acidic residues" evidence="1">
    <location>
        <begin position="86"/>
        <end position="99"/>
    </location>
</feature>
<dbReference type="SUPFAM" id="SSF57667">
    <property type="entry name" value="beta-beta-alpha zinc fingers"/>
    <property type="match status" value="1"/>
</dbReference>
<dbReference type="Proteomes" id="UP000076858">
    <property type="component" value="Unassembled WGS sequence"/>
</dbReference>
<dbReference type="OrthoDB" id="6369148at2759"/>
<name>A0A0P5ZVR9_9CRUS</name>
<dbReference type="InterPro" id="IPR013087">
    <property type="entry name" value="Znf_C2H2_type"/>
</dbReference>
<evidence type="ECO:0000313" key="2">
    <source>
        <dbReference type="EMBL" id="KZS09379.1"/>
    </source>
</evidence>
<keyword evidence="3" id="KW-1185">Reference proteome</keyword>
<dbReference type="PROSITE" id="PS50157">
    <property type="entry name" value="ZINC_FINGER_C2H2_2"/>
    <property type="match status" value="2"/>
</dbReference>
<gene>
    <name evidence="2" type="ORF">APZ42_026456</name>
</gene>
<dbReference type="AlphaFoldDB" id="A0A0P5ZVR9"/>
<protein>
    <submittedName>
        <fullName evidence="2">Uncharacterized protein</fullName>
    </submittedName>
</protein>
<feature type="compositionally biased region" description="Low complexity" evidence="1">
    <location>
        <begin position="120"/>
        <end position="130"/>
    </location>
</feature>
<dbReference type="PROSITE" id="PS00028">
    <property type="entry name" value="ZINC_FINGER_C2H2_1"/>
    <property type="match status" value="1"/>
</dbReference>
<dbReference type="STRING" id="35525.A0A0P5ZVR9"/>
<accession>A0A0P5ZVR9</accession>
<reference evidence="2 3" key="1">
    <citation type="submission" date="2016-03" db="EMBL/GenBank/DDBJ databases">
        <title>EvidentialGene: Evidence-directed Construction of Genes on Genomes.</title>
        <authorList>
            <person name="Gilbert D.G."/>
            <person name="Choi J.-H."/>
            <person name="Mockaitis K."/>
            <person name="Colbourne J."/>
            <person name="Pfrender M."/>
        </authorList>
    </citation>
    <scope>NUCLEOTIDE SEQUENCE [LARGE SCALE GENOMIC DNA]</scope>
    <source>
        <strain evidence="2 3">Xinb3</strain>
        <tissue evidence="2">Complete organism</tissue>
    </source>
</reference>
<dbReference type="EMBL" id="LRGB01002076">
    <property type="protein sequence ID" value="KZS09379.1"/>
    <property type="molecule type" value="Genomic_DNA"/>
</dbReference>
<comment type="caution">
    <text evidence="2">The sequence shown here is derived from an EMBL/GenBank/DDBJ whole genome shotgun (WGS) entry which is preliminary data.</text>
</comment>
<evidence type="ECO:0000256" key="1">
    <source>
        <dbReference type="SAM" id="MobiDB-lite"/>
    </source>
</evidence>
<proteinExistence type="predicted"/>